<evidence type="ECO:0000313" key="2">
    <source>
        <dbReference type="EMBL" id="QKX57156.1"/>
    </source>
</evidence>
<proteinExistence type="predicted"/>
<protein>
    <submittedName>
        <fullName evidence="2">Uncharacterized protein</fullName>
    </submittedName>
</protein>
<keyword evidence="3" id="KW-1185">Reference proteome</keyword>
<dbReference type="GeneID" id="55991766"/>
<evidence type="ECO:0000256" key="1">
    <source>
        <dbReference type="SAM" id="MobiDB-lite"/>
    </source>
</evidence>
<accession>A0A7H8QTN7</accession>
<gene>
    <name evidence="2" type="ORF">TRUGW13939_04264</name>
</gene>
<sequence length="530" mass="60160">MPSPHPPPSGTRQRTERIPKHQQSYKKRRKSRRGGRPLLSFADLESRKNARLAKRRWKEPGEEEEEEEEEDEETSDATPRPRRHGTSLLEQLPIELIEKVFLYALDTNMCRASPYLAAAVSSERIYRTLIRLAFWDGGSSSSSSPGKATSSPLQNADVRNWLEKTLQPADYGMRLDDAERVHLQTTILRCKWCTKARLEAQLPTLMHMAIQRHWFGAGITMSDPADQASLDRFLTRNEDSKLYEGVLSSPQSSSLNDDNDDDNTYYMSIIPLVSVSINCAEKNIRQVHRVLNLRVFPDHLLRGSRTTGFSDETINLLETFRRAYGFDGTGHDVSLSRDVLQQGIRNALATQNARALTTLLKIDEFFMRRRLETSSSSSSSFSAASSTEYYVLPTEHFVAAVKLQPALNAIDLFKLLLRCNAESVPPDSAEVTQWAMDLSEGYQGSEHVGFGRWLLDFMVELPRHIDGARQRPSEEALFYYGAVNLQSRAGRRFIDEVCAGAPGEWQQTWIQKVSFDISKTWLVPIVDIQE</sequence>
<reference evidence="3" key="1">
    <citation type="submission" date="2020-06" db="EMBL/GenBank/DDBJ databases">
        <title>A chromosome-scale genome assembly of Talaromyces rugulosus W13939.</title>
        <authorList>
            <person name="Wang B."/>
            <person name="Guo L."/>
            <person name="Ye K."/>
            <person name="Wang L."/>
        </authorList>
    </citation>
    <scope>NUCLEOTIDE SEQUENCE [LARGE SCALE GENOMIC DNA]</scope>
    <source>
        <strain evidence="3">W13939</strain>
    </source>
</reference>
<dbReference type="EMBL" id="CP055899">
    <property type="protein sequence ID" value="QKX57156.1"/>
    <property type="molecule type" value="Genomic_DNA"/>
</dbReference>
<feature type="region of interest" description="Disordered" evidence="1">
    <location>
        <begin position="1"/>
        <end position="86"/>
    </location>
</feature>
<dbReference type="KEGG" id="trg:TRUGW13939_04264"/>
<dbReference type="Proteomes" id="UP000509510">
    <property type="component" value="Chromosome II"/>
</dbReference>
<dbReference type="AlphaFoldDB" id="A0A7H8QTN7"/>
<feature type="compositionally biased region" description="Acidic residues" evidence="1">
    <location>
        <begin position="61"/>
        <end position="75"/>
    </location>
</feature>
<feature type="compositionally biased region" description="Basic residues" evidence="1">
    <location>
        <begin position="23"/>
        <end position="35"/>
    </location>
</feature>
<dbReference type="OrthoDB" id="4167490at2759"/>
<organism evidence="2 3">
    <name type="scientific">Talaromyces rugulosus</name>
    <name type="common">Penicillium rugulosum</name>
    <dbReference type="NCBI Taxonomy" id="121627"/>
    <lineage>
        <taxon>Eukaryota</taxon>
        <taxon>Fungi</taxon>
        <taxon>Dikarya</taxon>
        <taxon>Ascomycota</taxon>
        <taxon>Pezizomycotina</taxon>
        <taxon>Eurotiomycetes</taxon>
        <taxon>Eurotiomycetidae</taxon>
        <taxon>Eurotiales</taxon>
        <taxon>Trichocomaceae</taxon>
        <taxon>Talaromyces</taxon>
        <taxon>Talaromyces sect. Islandici</taxon>
    </lineage>
</organism>
<evidence type="ECO:0000313" key="3">
    <source>
        <dbReference type="Proteomes" id="UP000509510"/>
    </source>
</evidence>
<dbReference type="RefSeq" id="XP_035343334.1">
    <property type="nucleotide sequence ID" value="XM_035487441.1"/>
</dbReference>
<name>A0A7H8QTN7_TALRU</name>